<accession>A0A6I2L2J2</accession>
<dbReference type="Proteomes" id="UP000433309">
    <property type="component" value="Unassembled WGS sequence"/>
</dbReference>
<protein>
    <submittedName>
        <fullName evidence="1">Transcriptional regulator</fullName>
    </submittedName>
</protein>
<proteinExistence type="predicted"/>
<dbReference type="SUPFAM" id="SSF46785">
    <property type="entry name" value="Winged helix' DNA-binding domain"/>
    <property type="match status" value="1"/>
</dbReference>
<name>A0A6I2L2J2_9BURK</name>
<evidence type="ECO:0000313" key="2">
    <source>
        <dbReference type="Proteomes" id="UP000433309"/>
    </source>
</evidence>
<evidence type="ECO:0000313" key="1">
    <source>
        <dbReference type="EMBL" id="MRW91044.1"/>
    </source>
</evidence>
<dbReference type="Pfam" id="PF25212">
    <property type="entry name" value="HVO_A0114"/>
    <property type="match status" value="1"/>
</dbReference>
<dbReference type="Gene3D" id="1.10.10.10">
    <property type="entry name" value="Winged helix-like DNA-binding domain superfamily/Winged helix DNA-binding domain"/>
    <property type="match status" value="1"/>
</dbReference>
<dbReference type="AlphaFoldDB" id="A0A6I2L2J2"/>
<dbReference type="InterPro" id="IPR036390">
    <property type="entry name" value="WH_DNA-bd_sf"/>
</dbReference>
<keyword evidence="2" id="KW-1185">Reference proteome</keyword>
<reference evidence="1 2" key="1">
    <citation type="submission" date="2019-11" db="EMBL/GenBank/DDBJ databases">
        <title>Novel species isolated from a subtropical stream in China.</title>
        <authorList>
            <person name="Lu H."/>
        </authorList>
    </citation>
    <scope>NUCLEOTIDE SEQUENCE [LARGE SCALE GENOMIC DNA]</scope>
    <source>
        <strain evidence="1 2">FT80W</strain>
    </source>
</reference>
<sequence>MKTTTIKTGSVAEFMEEGRMIARLIDQQLPLPELSSISFEDPEDLLVLLRADNLALFRALKQQPDSLSGIAARLQRDPDTVRHDVDELARLGIVSIAQGTIQLTAQKFKLEADLI</sequence>
<gene>
    <name evidence="1" type="ORF">GJ699_13695</name>
</gene>
<dbReference type="RefSeq" id="WP_154377057.1">
    <property type="nucleotide sequence ID" value="NZ_WKJK01000006.1"/>
</dbReference>
<organism evidence="1 2">
    <name type="scientific">Duganella guangzhouensis</name>
    <dbReference type="NCBI Taxonomy" id="2666084"/>
    <lineage>
        <taxon>Bacteria</taxon>
        <taxon>Pseudomonadati</taxon>
        <taxon>Pseudomonadota</taxon>
        <taxon>Betaproteobacteria</taxon>
        <taxon>Burkholderiales</taxon>
        <taxon>Oxalobacteraceae</taxon>
        <taxon>Telluria group</taxon>
        <taxon>Duganella</taxon>
    </lineage>
</organism>
<comment type="caution">
    <text evidence="1">The sequence shown here is derived from an EMBL/GenBank/DDBJ whole genome shotgun (WGS) entry which is preliminary data.</text>
</comment>
<dbReference type="EMBL" id="WKJK01000006">
    <property type="protein sequence ID" value="MRW91044.1"/>
    <property type="molecule type" value="Genomic_DNA"/>
</dbReference>
<dbReference type="InterPro" id="IPR036388">
    <property type="entry name" value="WH-like_DNA-bd_sf"/>
</dbReference>